<dbReference type="RefSeq" id="WP_272196923.1">
    <property type="nucleotide sequence ID" value="NZ_CP113514.1"/>
</dbReference>
<evidence type="ECO:0000313" key="2">
    <source>
        <dbReference type="Proteomes" id="UP000375690"/>
    </source>
</evidence>
<organism evidence="1 2">
    <name type="scientific">Bacteroides ovatus</name>
    <dbReference type="NCBI Taxonomy" id="28116"/>
    <lineage>
        <taxon>Bacteria</taxon>
        <taxon>Pseudomonadati</taxon>
        <taxon>Bacteroidota</taxon>
        <taxon>Bacteroidia</taxon>
        <taxon>Bacteroidales</taxon>
        <taxon>Bacteroidaceae</taxon>
        <taxon>Bacteroides</taxon>
    </lineage>
</organism>
<dbReference type="Proteomes" id="UP000375690">
    <property type="component" value="Unassembled WGS sequence"/>
</dbReference>
<name>A0A6A1XPW2_BACOV</name>
<evidence type="ECO:0000313" key="1">
    <source>
        <dbReference type="EMBL" id="KAB1331196.1"/>
    </source>
</evidence>
<reference evidence="1 2" key="1">
    <citation type="journal article" date="2019" name="Nat. Med.">
        <title>A library of human gut bacterial isolates paired with longitudinal multiomics data enables mechanistic microbiome research.</title>
        <authorList>
            <person name="Poyet M."/>
            <person name="Groussin M."/>
            <person name="Gibbons S.M."/>
            <person name="Avila-Pacheco J."/>
            <person name="Jiang X."/>
            <person name="Kearney S.M."/>
            <person name="Perrotta A.R."/>
            <person name="Berdy B."/>
            <person name="Zhao S."/>
            <person name="Lieberman T.D."/>
            <person name="Swanson P.K."/>
            <person name="Smith M."/>
            <person name="Roesemann S."/>
            <person name="Alexander J.E."/>
            <person name="Rich S.A."/>
            <person name="Livny J."/>
            <person name="Vlamakis H."/>
            <person name="Clish C."/>
            <person name="Bullock K."/>
            <person name="Deik A."/>
            <person name="Scott J."/>
            <person name="Pierce K.A."/>
            <person name="Xavier R.J."/>
            <person name="Alm E.J."/>
        </authorList>
    </citation>
    <scope>NUCLEOTIDE SEQUENCE [LARGE SCALE GENOMIC DNA]</scope>
    <source>
        <strain evidence="1 2">BIOML-A2</strain>
    </source>
</reference>
<dbReference type="AlphaFoldDB" id="A0A6A1XPW2"/>
<sequence length="160" mass="18126">MDKMKIIIPHEGVNEIPEGFKPVMTSEGKLVAIVPEGMHTRDAYWIKTERIIPVVDWEQRRFELAKAAMQGFCANSHDSIAIAVDSKTVSEWSVGFANTMIERLKGDYGSVSQLIESVKSGNRPSFIGVLLSESQIEELWSYVDDEYYNNVLKSRLKKNN</sequence>
<dbReference type="EMBL" id="VWFC01000001">
    <property type="protein sequence ID" value="KAB1331196.1"/>
    <property type="molecule type" value="Genomic_DNA"/>
</dbReference>
<protein>
    <submittedName>
        <fullName evidence="1">Uncharacterized protein</fullName>
    </submittedName>
</protein>
<proteinExistence type="predicted"/>
<accession>A0A6A1XPW2</accession>
<comment type="caution">
    <text evidence="1">The sequence shown here is derived from an EMBL/GenBank/DDBJ whole genome shotgun (WGS) entry which is preliminary data.</text>
</comment>
<gene>
    <name evidence="1" type="ORF">F3B53_00040</name>
</gene>